<evidence type="ECO:0000256" key="6">
    <source>
        <dbReference type="SAM" id="Coils"/>
    </source>
</evidence>
<feature type="coiled-coil region" evidence="6">
    <location>
        <begin position="1487"/>
        <end position="1518"/>
    </location>
</feature>
<dbReference type="InterPro" id="IPR041664">
    <property type="entry name" value="AAA_16"/>
</dbReference>
<dbReference type="FunFam" id="3.30.565.10:FF:000006">
    <property type="entry name" value="Sensor histidine kinase WalK"/>
    <property type="match status" value="1"/>
</dbReference>
<dbReference type="PRINTS" id="PR00344">
    <property type="entry name" value="BCTRLSENSOR"/>
</dbReference>
<dbReference type="InterPro" id="IPR003594">
    <property type="entry name" value="HATPase_dom"/>
</dbReference>
<dbReference type="EMBL" id="CP021425">
    <property type="protein sequence ID" value="ARU58536.1"/>
    <property type="molecule type" value="Genomic_DNA"/>
</dbReference>
<dbReference type="PANTHER" id="PTHR43642">
    <property type="entry name" value="HYBRID SIGNAL TRANSDUCTION HISTIDINE KINASE G"/>
    <property type="match status" value="1"/>
</dbReference>
<dbReference type="Pfam" id="PF02518">
    <property type="entry name" value="HATPase_c"/>
    <property type="match status" value="1"/>
</dbReference>
<keyword evidence="6" id="KW-0175">Coiled coil</keyword>
<dbReference type="InterPro" id="IPR000719">
    <property type="entry name" value="Prot_kinase_dom"/>
</dbReference>
<dbReference type="PROSITE" id="PS50011">
    <property type="entry name" value="PROTEIN_KINASE_DOM"/>
    <property type="match status" value="1"/>
</dbReference>
<dbReference type="KEGG" id="ome:OLMES_4540"/>
<dbReference type="CDD" id="cd00082">
    <property type="entry name" value="HisKA"/>
    <property type="match status" value="1"/>
</dbReference>
<dbReference type="Pfam" id="PF00069">
    <property type="entry name" value="Pkinase"/>
    <property type="match status" value="1"/>
</dbReference>
<dbReference type="GO" id="GO:0000155">
    <property type="term" value="F:phosphorelay sensor kinase activity"/>
    <property type="evidence" value="ECO:0007669"/>
    <property type="project" value="InterPro"/>
</dbReference>
<dbReference type="Gene3D" id="3.30.450.40">
    <property type="match status" value="1"/>
</dbReference>
<dbReference type="GO" id="GO:0005886">
    <property type="term" value="C:plasma membrane"/>
    <property type="evidence" value="ECO:0007669"/>
    <property type="project" value="UniProtKB-ARBA"/>
</dbReference>
<dbReference type="SMART" id="SM00065">
    <property type="entry name" value="GAF"/>
    <property type="match status" value="1"/>
</dbReference>
<dbReference type="GO" id="GO:0005524">
    <property type="term" value="F:ATP binding"/>
    <property type="evidence" value="ECO:0007669"/>
    <property type="project" value="InterPro"/>
</dbReference>
<evidence type="ECO:0000256" key="1">
    <source>
        <dbReference type="ARBA" id="ARBA00000085"/>
    </source>
</evidence>
<dbReference type="InterPro" id="IPR029016">
    <property type="entry name" value="GAF-like_dom_sf"/>
</dbReference>
<dbReference type="SUPFAM" id="SSF55874">
    <property type="entry name" value="ATPase domain of HSP90 chaperone/DNA topoisomerase II/histidine kinase"/>
    <property type="match status" value="1"/>
</dbReference>
<dbReference type="SUPFAM" id="SSF55781">
    <property type="entry name" value="GAF domain-like"/>
    <property type="match status" value="1"/>
</dbReference>
<dbReference type="FunFam" id="1.10.287.130:FF:000070">
    <property type="entry name" value="Histidine kinase sensor protein"/>
    <property type="match status" value="1"/>
</dbReference>
<dbReference type="InterPro" id="IPR011009">
    <property type="entry name" value="Kinase-like_dom_sf"/>
</dbReference>
<dbReference type="InterPro" id="IPR053159">
    <property type="entry name" value="Hybrid_Histidine_Kinase"/>
</dbReference>
<dbReference type="SUPFAM" id="SSF56112">
    <property type="entry name" value="Protein kinase-like (PK-like)"/>
    <property type="match status" value="1"/>
</dbReference>
<dbReference type="Gene3D" id="1.10.287.130">
    <property type="match status" value="1"/>
</dbReference>
<dbReference type="PROSITE" id="PS50109">
    <property type="entry name" value="HIS_KIN"/>
    <property type="match status" value="1"/>
</dbReference>
<dbReference type="InterPro" id="IPR004358">
    <property type="entry name" value="Sig_transdc_His_kin-like_C"/>
</dbReference>
<evidence type="ECO:0000313" key="10">
    <source>
        <dbReference type="Proteomes" id="UP000196027"/>
    </source>
</evidence>
<proteinExistence type="predicted"/>
<keyword evidence="4" id="KW-0808">Transferase</keyword>
<dbReference type="InterPro" id="IPR036890">
    <property type="entry name" value="HATPase_C_sf"/>
</dbReference>
<dbReference type="PANTHER" id="PTHR43642:SF1">
    <property type="entry name" value="HYBRID SIGNAL TRANSDUCTION HISTIDINE KINASE G"/>
    <property type="match status" value="1"/>
</dbReference>
<dbReference type="SUPFAM" id="SSF47384">
    <property type="entry name" value="Homodimeric domain of signal transducing histidine kinase"/>
    <property type="match status" value="1"/>
</dbReference>
<dbReference type="Proteomes" id="UP000196027">
    <property type="component" value="Chromosome"/>
</dbReference>
<feature type="domain" description="Histidine kinase" evidence="8">
    <location>
        <begin position="1525"/>
        <end position="1739"/>
    </location>
</feature>
<dbReference type="Gene3D" id="1.10.510.10">
    <property type="entry name" value="Transferase(Phosphotransferase) domain 1"/>
    <property type="match status" value="1"/>
</dbReference>
<dbReference type="SMART" id="SM00388">
    <property type="entry name" value="HisKA"/>
    <property type="match status" value="1"/>
</dbReference>
<dbReference type="InterPro" id="IPR005467">
    <property type="entry name" value="His_kinase_dom"/>
</dbReference>
<evidence type="ECO:0000313" key="9">
    <source>
        <dbReference type="EMBL" id="ARU58536.1"/>
    </source>
</evidence>
<feature type="domain" description="Protein kinase" evidence="7">
    <location>
        <begin position="8"/>
        <end position="269"/>
    </location>
</feature>
<dbReference type="Pfam" id="PF01590">
    <property type="entry name" value="GAF"/>
    <property type="match status" value="1"/>
</dbReference>
<dbReference type="Pfam" id="PF13191">
    <property type="entry name" value="AAA_16"/>
    <property type="match status" value="1"/>
</dbReference>
<gene>
    <name evidence="9" type="ORF">OLMES_4540</name>
</gene>
<keyword evidence="10" id="KW-1185">Reference proteome</keyword>
<evidence type="ECO:0000259" key="8">
    <source>
        <dbReference type="PROSITE" id="PS50109"/>
    </source>
</evidence>
<sequence>MQVPTPDFTNSELIYSSVNTSVSRAWQGDRAFILKAINSPYPRPDQVRRLHFAFDIQKKFDHKLIVPVHGVIKQGNSPVILMPDDGMVSLQTFLDSLPHHCLTLKLFFSVALQLSEALGVIHQRNIIHKDLHAGNVLIHPLYHEIKVTDFGLSTQLPREQPPLKPPEQIEGLLPYISPEQTGRMNRAVDYRTDYYSLGVVFYLVLTGRLPFEADDAIGMVHAHIARRAKPVSEVNPTVPLMVSRIVDKLMAKNAEDRYQSTEGLIHDLTRCQQEWQSALEDCEFELGEHDVSDRFSIPQKLYGREQEIEALWAAFDQACQGHPVLFSLAGSPGVGKSALVREVHKPIAENSALFISGKFDQLQQNTPYSALSSALLEWVQQTLTLKEDAFTRLKHRLLNTLGVNARLLIDFLPDMALILGGLPAVPVLGSEEARNRFHQTVVSLLQVVSESKPVVIFMDDLQWADFGTLQLLHRLVLSAQGNILILIAYRDKEVGLSHPLTEVLDSLTRDVPNAVYTLHLQSLRYDSLNALLSETLHTENGVSELATLVQQKTAGNPFFVIEFLKSLLSEDLLQFDRGARGWSWILEEIEARGITDNVVELMLDKMASLPIETQTVLQNAACIGSRFDVQMLATISGMELHQLMLTLWPALQIGLLVQEGGDWLPGLVSVPAGGETGESYCSSALPRCRFLHDRMLQAAYSSTDRQVRLATHLLIGRISLEKNPEPIGTALFALVEQFNAGRVLISEQAEKLQVAQLNYRAAIVARNSGVWRTALQYAQVALSLLPVGAWKSHYSDFKSISMLFVECAYLNGNGTVGLAFSRYVLEKLTDDYDKARLCALDLLHGGKDLNIDVAIENGLEGMRYCDLKVPEQEVDLLRTITHHEHQLDQQLANQDEVSQLRFDAIIDADQELRLALVSAMGGCCYIGGRPILARFVMEYSMGLLLEYGGGKQAPTILARYALARICGNKSLAITSTIAAKALQLLDVSPGHPEMANASITIGSMVWFYSHPFSESIAILDKGFREGLANGSVVLALGCHSNSVIYAYSRGEPLERVRKRLDILRDLKRQYGLPMCAGIHYDRMLDLLLGLNTVNLFDADTFSDHEWELIQNTSVRAFVAHLEIQWLFWSGQYTEAYQKIPQAEAFLELIPGFIPNVDHLFYKGLLICALWRTGELGDRAEVDQQLEWILEQFSDWVEGCPENFQHKLRLLAAEKARTFHPDLSMLARYREAISLAEANGFLQDAALACELYGECAEAHELPDTAWSTLRQAYYLYGQWGAVVRQTALAQRYPELFAEQDVVQNTPSSAWAESRSASARNLDVDTIVKSSQTISSEIESERLLTQIMAIILESAGAQSGTLLLMRQERLVSVLQTQCDLTEGGLKTEFHLPPIPLEDSTALPLDMVRLVLRSESFSLSQDIANDAQWVADPYFQHAQPKSALCIPIHYQDKISGVLYLENTLATNAFTSGRLHVLEMLLTQVAISLENAKLFEEVKTLNQNLEDKVKERTAELVAVNKELEAFSYSVSHDLRAPLRSIKGFAQALAEDYSSILDSFGLDMLNRIGTNAERMNDLIHGLLELSRLTRSQLVRTEVNLSELAEMICQGLRQQFPGQAVELTIANGLTVRGDRRMLTSVLENLLNNAWKYSSKKTSSSIEFGSLQESGQTIYFVKDNGAGFNMKYKQKLFDSFQRLHTPSEFEGTGIGLATVQRIIQRHEGQIWAESEEGKGATFYFTLNGDAGSKG</sequence>
<reference evidence="9 10" key="1">
    <citation type="submission" date="2017-05" db="EMBL/GenBank/DDBJ databases">
        <title>Genomic insights into alkan degradation activity of Oleiphilus messinensis.</title>
        <authorList>
            <person name="Kozyavkin S.A."/>
            <person name="Slesarev A.I."/>
            <person name="Golyshin P.N."/>
            <person name="Korzhenkov A."/>
            <person name="Golyshina O.N."/>
            <person name="Toshchakov S.V."/>
        </authorList>
    </citation>
    <scope>NUCLEOTIDE SEQUENCE [LARGE SCALE GENOMIC DNA]</scope>
    <source>
        <strain evidence="9 10">ME102</strain>
    </source>
</reference>
<name>A0A1Y0IFF4_9GAMM</name>
<dbReference type="InterPro" id="IPR027417">
    <property type="entry name" value="P-loop_NTPase"/>
</dbReference>
<dbReference type="InterPro" id="IPR003661">
    <property type="entry name" value="HisK_dim/P_dom"/>
</dbReference>
<dbReference type="SUPFAM" id="SSF52540">
    <property type="entry name" value="P-loop containing nucleoside triphosphate hydrolases"/>
    <property type="match status" value="1"/>
</dbReference>
<dbReference type="SMART" id="SM00387">
    <property type="entry name" value="HATPase_c"/>
    <property type="match status" value="1"/>
</dbReference>
<comment type="catalytic activity">
    <reaction evidence="1">
        <text>ATP + protein L-histidine = ADP + protein N-phospho-L-histidine.</text>
        <dbReference type="EC" id="2.7.13.3"/>
    </reaction>
</comment>
<dbReference type="InterPro" id="IPR036097">
    <property type="entry name" value="HisK_dim/P_sf"/>
</dbReference>
<evidence type="ECO:0000256" key="5">
    <source>
        <dbReference type="ARBA" id="ARBA00022777"/>
    </source>
</evidence>
<organism evidence="9 10">
    <name type="scientific">Oleiphilus messinensis</name>
    <dbReference type="NCBI Taxonomy" id="141451"/>
    <lineage>
        <taxon>Bacteria</taxon>
        <taxon>Pseudomonadati</taxon>
        <taxon>Pseudomonadota</taxon>
        <taxon>Gammaproteobacteria</taxon>
        <taxon>Oceanospirillales</taxon>
        <taxon>Oleiphilaceae</taxon>
        <taxon>Oleiphilus</taxon>
    </lineage>
</organism>
<dbReference type="CDD" id="cd14014">
    <property type="entry name" value="STKc_PknB_like"/>
    <property type="match status" value="1"/>
</dbReference>
<dbReference type="EC" id="2.7.13.3" evidence="2"/>
<keyword evidence="3" id="KW-0597">Phosphoprotein</keyword>
<accession>A0A1Y0IFF4</accession>
<dbReference type="Gene3D" id="3.30.565.10">
    <property type="entry name" value="Histidine kinase-like ATPase, C-terminal domain"/>
    <property type="match status" value="1"/>
</dbReference>
<evidence type="ECO:0000256" key="2">
    <source>
        <dbReference type="ARBA" id="ARBA00012438"/>
    </source>
</evidence>
<protein>
    <recommendedName>
        <fullName evidence="2">histidine kinase</fullName>
        <ecNumber evidence="2">2.7.13.3</ecNumber>
    </recommendedName>
</protein>
<evidence type="ECO:0000256" key="4">
    <source>
        <dbReference type="ARBA" id="ARBA00022679"/>
    </source>
</evidence>
<evidence type="ECO:0000256" key="3">
    <source>
        <dbReference type="ARBA" id="ARBA00022553"/>
    </source>
</evidence>
<dbReference type="InterPro" id="IPR003018">
    <property type="entry name" value="GAF"/>
</dbReference>
<dbReference type="Gene3D" id="3.40.50.300">
    <property type="entry name" value="P-loop containing nucleotide triphosphate hydrolases"/>
    <property type="match status" value="1"/>
</dbReference>
<keyword evidence="5 9" id="KW-0418">Kinase</keyword>
<dbReference type="Pfam" id="PF00512">
    <property type="entry name" value="HisKA"/>
    <property type="match status" value="1"/>
</dbReference>
<dbReference type="RefSeq" id="WP_198343084.1">
    <property type="nucleotide sequence ID" value="NZ_CP021425.1"/>
</dbReference>
<evidence type="ECO:0000259" key="7">
    <source>
        <dbReference type="PROSITE" id="PS50011"/>
    </source>
</evidence>